<reference evidence="10" key="1">
    <citation type="submission" date="2021-01" db="UniProtKB">
        <authorList>
            <consortium name="EnsemblMetazoa"/>
        </authorList>
    </citation>
    <scope>IDENTIFICATION</scope>
</reference>
<comment type="subcellular location">
    <subcellularLocation>
        <location evidence="1">Membrane</location>
        <topology evidence="1">Multi-pass membrane protein</topology>
    </subcellularLocation>
</comment>
<keyword evidence="7" id="KW-0407">Ion channel</keyword>
<dbReference type="InterPro" id="IPR005821">
    <property type="entry name" value="Ion_trans_dom"/>
</dbReference>
<evidence type="ECO:0000256" key="4">
    <source>
        <dbReference type="ARBA" id="ARBA00022989"/>
    </source>
</evidence>
<protein>
    <recommendedName>
        <fullName evidence="9">Ion transport domain-containing protein</fullName>
    </recommendedName>
</protein>
<evidence type="ECO:0000256" key="3">
    <source>
        <dbReference type="ARBA" id="ARBA00022692"/>
    </source>
</evidence>
<keyword evidence="3 8" id="KW-0812">Transmembrane</keyword>
<dbReference type="EnsemblMetazoa" id="CLYHEMT017601.1">
    <property type="protein sequence ID" value="CLYHEMP017601.1"/>
    <property type="gene ID" value="CLYHEMG017601"/>
</dbReference>
<dbReference type="InterPro" id="IPR002153">
    <property type="entry name" value="TRPC_channel"/>
</dbReference>
<keyword evidence="5" id="KW-0406">Ion transport</keyword>
<evidence type="ECO:0000256" key="5">
    <source>
        <dbReference type="ARBA" id="ARBA00023065"/>
    </source>
</evidence>
<dbReference type="GO" id="GO:0005886">
    <property type="term" value="C:plasma membrane"/>
    <property type="evidence" value="ECO:0007669"/>
    <property type="project" value="TreeGrafter"/>
</dbReference>
<dbReference type="PRINTS" id="PR01097">
    <property type="entry name" value="TRNSRECEPTRP"/>
</dbReference>
<accession>A0A7M5X419</accession>
<evidence type="ECO:0000313" key="11">
    <source>
        <dbReference type="Proteomes" id="UP000594262"/>
    </source>
</evidence>
<dbReference type="PANTHER" id="PTHR13800">
    <property type="entry name" value="TRANSIENT RECEPTOR POTENTIAL CATION CHANNEL, SUBFAMILY M, MEMBER 6"/>
    <property type="match status" value="1"/>
</dbReference>
<evidence type="ECO:0000259" key="9">
    <source>
        <dbReference type="Pfam" id="PF00520"/>
    </source>
</evidence>
<evidence type="ECO:0000256" key="8">
    <source>
        <dbReference type="SAM" id="Phobius"/>
    </source>
</evidence>
<keyword evidence="11" id="KW-1185">Reference proteome</keyword>
<evidence type="ECO:0000256" key="7">
    <source>
        <dbReference type="ARBA" id="ARBA00023303"/>
    </source>
</evidence>
<dbReference type="AlphaFoldDB" id="A0A7M5X419"/>
<dbReference type="InterPro" id="IPR050927">
    <property type="entry name" value="TRPM"/>
</dbReference>
<dbReference type="PANTHER" id="PTHR13800:SF12">
    <property type="entry name" value="TRANSIENT RECEPTOR POTENTIAL CATION CHANNEL SUBFAMILY M MEMBER-LIKE 2"/>
    <property type="match status" value="1"/>
</dbReference>
<dbReference type="OrthoDB" id="310870at2759"/>
<feature type="transmembrane region" description="Helical" evidence="8">
    <location>
        <begin position="33"/>
        <end position="54"/>
    </location>
</feature>
<evidence type="ECO:0000256" key="1">
    <source>
        <dbReference type="ARBA" id="ARBA00004141"/>
    </source>
</evidence>
<evidence type="ECO:0000256" key="2">
    <source>
        <dbReference type="ARBA" id="ARBA00022448"/>
    </source>
</evidence>
<dbReference type="Pfam" id="PF00520">
    <property type="entry name" value="Ion_trans"/>
    <property type="match status" value="1"/>
</dbReference>
<proteinExistence type="predicted"/>
<name>A0A7M5X419_9CNID</name>
<evidence type="ECO:0000313" key="10">
    <source>
        <dbReference type="EnsemblMetazoa" id="CLYHEMP017601.1"/>
    </source>
</evidence>
<sequence>EPIRNHTTGGLLCEQENPDDPCPDEIGQKIVPIYMAIYMLMTNILLLNLLIAIFNNTYEKVQENSDRLWKFKRYDVINEYNDRPSFCPPFIVLAHIWFFVFFLFRCCCKGTKQNKFGTLSKLF</sequence>
<organism evidence="10 11">
    <name type="scientific">Clytia hemisphaerica</name>
    <dbReference type="NCBI Taxonomy" id="252671"/>
    <lineage>
        <taxon>Eukaryota</taxon>
        <taxon>Metazoa</taxon>
        <taxon>Cnidaria</taxon>
        <taxon>Hydrozoa</taxon>
        <taxon>Hydroidolina</taxon>
        <taxon>Leptothecata</taxon>
        <taxon>Obeliida</taxon>
        <taxon>Clytiidae</taxon>
        <taxon>Clytia</taxon>
    </lineage>
</organism>
<keyword evidence="2" id="KW-0813">Transport</keyword>
<dbReference type="Proteomes" id="UP000594262">
    <property type="component" value="Unplaced"/>
</dbReference>
<feature type="domain" description="Ion transport" evidence="9">
    <location>
        <begin position="22"/>
        <end position="65"/>
    </location>
</feature>
<feature type="transmembrane region" description="Helical" evidence="8">
    <location>
        <begin position="90"/>
        <end position="108"/>
    </location>
</feature>
<dbReference type="GO" id="GO:0099604">
    <property type="term" value="F:ligand-gated calcium channel activity"/>
    <property type="evidence" value="ECO:0007669"/>
    <property type="project" value="TreeGrafter"/>
</dbReference>
<keyword evidence="6 8" id="KW-0472">Membrane</keyword>
<keyword evidence="4 8" id="KW-1133">Transmembrane helix</keyword>
<evidence type="ECO:0000256" key="6">
    <source>
        <dbReference type="ARBA" id="ARBA00023136"/>
    </source>
</evidence>